<evidence type="ECO:0000313" key="3">
    <source>
        <dbReference type="Proteomes" id="UP000018050"/>
    </source>
</evidence>
<name>U6GRI0_EIMAC</name>
<dbReference type="VEuPathDB" id="ToxoDB:EAH_00020560"/>
<feature type="compositionally biased region" description="Basic and acidic residues" evidence="1">
    <location>
        <begin position="20"/>
        <end position="40"/>
    </location>
</feature>
<feature type="region of interest" description="Disordered" evidence="1">
    <location>
        <begin position="1071"/>
        <end position="1104"/>
    </location>
</feature>
<dbReference type="Proteomes" id="UP000018050">
    <property type="component" value="Unassembled WGS sequence"/>
</dbReference>
<feature type="region of interest" description="Disordered" evidence="1">
    <location>
        <begin position="1"/>
        <end position="71"/>
    </location>
</feature>
<evidence type="ECO:0000313" key="2">
    <source>
        <dbReference type="EMBL" id="CDI81199.1"/>
    </source>
</evidence>
<evidence type="ECO:0000256" key="1">
    <source>
        <dbReference type="SAM" id="MobiDB-lite"/>
    </source>
</evidence>
<protein>
    <submittedName>
        <fullName evidence="2">Uncharacterized protein</fullName>
    </submittedName>
</protein>
<reference evidence="2" key="2">
    <citation type="submission" date="2013-10" db="EMBL/GenBank/DDBJ databases">
        <authorList>
            <person name="Aslett M."/>
        </authorList>
    </citation>
    <scope>NUCLEOTIDE SEQUENCE</scope>
    <source>
        <strain evidence="2">Houghton</strain>
    </source>
</reference>
<gene>
    <name evidence="2" type="ORF">EAH_00020560</name>
</gene>
<organism evidence="2 3">
    <name type="scientific">Eimeria acervulina</name>
    <name type="common">Coccidian parasite</name>
    <dbReference type="NCBI Taxonomy" id="5801"/>
    <lineage>
        <taxon>Eukaryota</taxon>
        <taxon>Sar</taxon>
        <taxon>Alveolata</taxon>
        <taxon>Apicomplexa</taxon>
        <taxon>Conoidasida</taxon>
        <taxon>Coccidia</taxon>
        <taxon>Eucoccidiorida</taxon>
        <taxon>Eimeriorina</taxon>
        <taxon>Eimeriidae</taxon>
        <taxon>Eimeria</taxon>
    </lineage>
</organism>
<reference evidence="2" key="1">
    <citation type="submission" date="2013-10" db="EMBL/GenBank/DDBJ databases">
        <title>Genomic analysis of the causative agents of coccidiosis in chickens.</title>
        <authorList>
            <person name="Reid A.J."/>
            <person name="Blake D."/>
            <person name="Billington K."/>
            <person name="Browne H."/>
            <person name="Dunn M."/>
            <person name="Hung S."/>
            <person name="Kawahara F."/>
            <person name="Miranda-Saavedra D."/>
            <person name="Mourier T."/>
            <person name="Nagra H."/>
            <person name="Otto T.D."/>
            <person name="Rawlings N."/>
            <person name="Sanchez A."/>
            <person name="Sanders M."/>
            <person name="Subramaniam C."/>
            <person name="Tay Y."/>
            <person name="Dear P."/>
            <person name="Doerig C."/>
            <person name="Gruber A."/>
            <person name="Parkinson J."/>
            <person name="Shirley M."/>
            <person name="Wan K.L."/>
            <person name="Berriman M."/>
            <person name="Tomley F."/>
            <person name="Pain A."/>
        </authorList>
    </citation>
    <scope>NUCLEOTIDE SEQUENCE</scope>
    <source>
        <strain evidence="2">Houghton</strain>
    </source>
</reference>
<dbReference type="OrthoDB" id="348017at2759"/>
<keyword evidence="3" id="KW-1185">Reference proteome</keyword>
<dbReference type="GeneID" id="25270126"/>
<feature type="compositionally biased region" description="Basic residues" evidence="1">
    <location>
        <begin position="55"/>
        <end position="66"/>
    </location>
</feature>
<dbReference type="EMBL" id="HG671536">
    <property type="protein sequence ID" value="CDI81199.1"/>
    <property type="molecule type" value="Genomic_DNA"/>
</dbReference>
<proteinExistence type="predicted"/>
<dbReference type="RefSeq" id="XP_013249008.1">
    <property type="nucleotide sequence ID" value="XM_013393554.1"/>
</dbReference>
<accession>U6GRI0</accession>
<feature type="compositionally biased region" description="Low complexity" evidence="1">
    <location>
        <begin position="1187"/>
        <end position="1202"/>
    </location>
</feature>
<sequence length="1202" mass="131032">MEPLGLPGSLAGGSRGQQQKAKDGPADLHRAPSADIAEQKKNRRSATETTETRKHGLRRLVGRKTKARGEQRRRNVELIGFSYPQDRVIRLVPAIQPTAAPQKGCMCQGPEDGEGLPETAKETDKGAATLPATQDLCVRIPFSHRRVPLYTEKPRRTNTRSSGLQSSAILGPLLQWLFCCCSPAPVAVGSRKRHAAHRYICSHILQEAAWRIHEATELVIDPFAKENDPKLSSLLPLSSGNSVHSSKGAPLSTRDSEEAKEALLQNPKVAFLLDYYERLLAAEMLQLVPRGGRCFSPFDAGAASAEDLLGLTASSRFSRCLLSMPLFSCLPIAPWHLWWPKESLAVKRRCAFRVSLQLLHISLSDCHLFREEDLVAQKLLSAYEVYAYLARCSSGEQLTAKLRSCLQYTKEIRESCGLPRELNPLQQAAAAAVAAYRRDQPPQVQHDRLQQKLQQIQNLSHQVLQLTRWLCSLKTSYPQVRPCSTGTSSRNIKCSEQKQQHSLRLYDLNVCGVYPLLSVSAGRRFRLRELSVFLSPSMTEERRVETKAFSVSFQEENRSCEPHFAALQLWKQWLGHLQQRRLLRLQRDQQRQQFAAAGETIEKLWQQLQRQRDLQQFDCTGLQLQLLLLSYENKTALLLLPLRREEETEKQLLGEEIAAEVEELLTYAVDTAPPQQLPSFDISGVCTAILSKLFATSVPHPGTPLRLLLLSSRERPTTPKGTRAPSSAQAAATGVAAASTRTVAAAVGGAGAAGNDASLPLQEQLRRCLSRTLTAVVGCRVNERSVGGQKHLALHFPFFSTAAGFPIASPVPPESLPLQYRQQLLQQEQQAHHVLAAFHTTLNKPLNSISLHVGVSHPGLPRPIEALVAVPLPPQLSVLRDELIRSNSIEGEPSTAYHPSPVSFCVDLPFSSFRSSNQQQQSHQKMAETAAEADRACPQQIRSMNSLKDPQATWIVPLPSFLSVEATEARYRMLQQQLQQMPLLATPAWGDPIEADAIALCLEREAATAAQIAATQRNRSLAAAAARADFAAEVAEALAAEAGKRSSALAAAAESRKTPFSTAATRLRAVLSRVPHDSNRDLKTPESATAGAAAGASAAAGGTPTSHAIDTLSGSIAVDAAPGEVALAPASARASYCSEVQHSACHPEEAATGEPKGAPLSPLVSLPLEHAVLKEVGMESGREENDASAVEEASLASVLPFE</sequence>
<feature type="region of interest" description="Disordered" evidence="1">
    <location>
        <begin position="1177"/>
        <end position="1202"/>
    </location>
</feature>
<feature type="compositionally biased region" description="Low complexity" evidence="1">
    <location>
        <begin position="1087"/>
        <end position="1103"/>
    </location>
</feature>
<dbReference type="AlphaFoldDB" id="U6GRI0"/>
<feature type="compositionally biased region" description="Basic and acidic residues" evidence="1">
    <location>
        <begin position="1074"/>
        <end position="1084"/>
    </location>
</feature>